<reference evidence="2" key="2">
    <citation type="submission" date="2020-05" db="UniProtKB">
        <authorList>
            <consortium name="EnsemblMetazoa"/>
        </authorList>
    </citation>
    <scope>IDENTIFICATION</scope>
</reference>
<dbReference type="EMBL" id="ATLV01014507">
    <property type="status" value="NOT_ANNOTATED_CDS"/>
    <property type="molecule type" value="Genomic_DNA"/>
</dbReference>
<gene>
    <name evidence="1" type="ORF">ZHAS_00006323</name>
</gene>
<proteinExistence type="predicted"/>
<dbReference type="Proteomes" id="UP000030765">
    <property type="component" value="Unassembled WGS sequence"/>
</dbReference>
<protein>
    <submittedName>
        <fullName evidence="1 2">Uncharacterized protein</fullName>
    </submittedName>
</protein>
<dbReference type="EMBL" id="KE524974">
    <property type="protein sequence ID" value="KFB38837.1"/>
    <property type="molecule type" value="Genomic_DNA"/>
</dbReference>
<organism evidence="1">
    <name type="scientific">Anopheles sinensis</name>
    <name type="common">Mosquito</name>
    <dbReference type="NCBI Taxonomy" id="74873"/>
    <lineage>
        <taxon>Eukaryota</taxon>
        <taxon>Metazoa</taxon>
        <taxon>Ecdysozoa</taxon>
        <taxon>Arthropoda</taxon>
        <taxon>Hexapoda</taxon>
        <taxon>Insecta</taxon>
        <taxon>Pterygota</taxon>
        <taxon>Neoptera</taxon>
        <taxon>Endopterygota</taxon>
        <taxon>Diptera</taxon>
        <taxon>Nematocera</taxon>
        <taxon>Culicoidea</taxon>
        <taxon>Culicidae</taxon>
        <taxon>Anophelinae</taxon>
        <taxon>Anopheles</taxon>
    </lineage>
</organism>
<keyword evidence="3" id="KW-1185">Reference proteome</keyword>
<name>A0A084VLJ3_ANOSI</name>
<sequence>MYLASTHGLAEADNICFHNPGMPNGLFCFATSTRNAFVREAAEKCHSTEARGCQRDPFH</sequence>
<dbReference type="VEuPathDB" id="VectorBase:ASIC006323"/>
<evidence type="ECO:0000313" key="2">
    <source>
        <dbReference type="EnsemblMetazoa" id="ASIC006323-PA"/>
    </source>
</evidence>
<evidence type="ECO:0000313" key="3">
    <source>
        <dbReference type="Proteomes" id="UP000030765"/>
    </source>
</evidence>
<dbReference type="AlphaFoldDB" id="A0A084VLJ3"/>
<evidence type="ECO:0000313" key="1">
    <source>
        <dbReference type="EMBL" id="KFB38837.1"/>
    </source>
</evidence>
<reference evidence="1 3" key="1">
    <citation type="journal article" date="2014" name="BMC Genomics">
        <title>Genome sequence of Anopheles sinensis provides insight into genetics basis of mosquito competence for malaria parasites.</title>
        <authorList>
            <person name="Zhou D."/>
            <person name="Zhang D."/>
            <person name="Ding G."/>
            <person name="Shi L."/>
            <person name="Hou Q."/>
            <person name="Ye Y."/>
            <person name="Xu Y."/>
            <person name="Zhou H."/>
            <person name="Xiong C."/>
            <person name="Li S."/>
            <person name="Yu J."/>
            <person name="Hong S."/>
            <person name="Yu X."/>
            <person name="Zou P."/>
            <person name="Chen C."/>
            <person name="Chang X."/>
            <person name="Wang W."/>
            <person name="Lv Y."/>
            <person name="Sun Y."/>
            <person name="Ma L."/>
            <person name="Shen B."/>
            <person name="Zhu C."/>
        </authorList>
    </citation>
    <scope>NUCLEOTIDE SEQUENCE [LARGE SCALE GENOMIC DNA]</scope>
</reference>
<dbReference type="EnsemblMetazoa" id="ASIC006323-RA">
    <property type="protein sequence ID" value="ASIC006323-PA"/>
    <property type="gene ID" value="ASIC006323"/>
</dbReference>
<accession>A0A084VLJ3</accession>